<evidence type="ECO:0000313" key="2">
    <source>
        <dbReference type="Proteomes" id="UP000242715"/>
    </source>
</evidence>
<keyword evidence="2" id="KW-1185">Reference proteome</keyword>
<dbReference type="PANTHER" id="PTHR47370:SF4">
    <property type="entry name" value="N-ACETYLTRANSFERASE HLS1-LIKE-RELATED"/>
    <property type="match status" value="1"/>
</dbReference>
<dbReference type="InterPro" id="IPR052810">
    <property type="entry name" value="Plant_NAT"/>
</dbReference>
<sequence length="136" mass="15501">MANTYNIESKVVIREFDEDRDVKVVGKLERNCEIGTTKKGLSIFTNMMSDPLSRIRFYPLRVMLVAELVESNELVGVVRGCIKSVQTSSGSLFKMGCILGLRVSPTHRYLKIYYSKQLQLQLLTEKGGWTKTYDLN</sequence>
<reference evidence="2" key="1">
    <citation type="journal article" date="2017" name="Front. Plant Sci.">
        <title>Climate Clever Clovers: New Paradigm to Reduce the Environmental Footprint of Ruminants by Breeding Low Methanogenic Forages Utilizing Haplotype Variation.</title>
        <authorList>
            <person name="Kaur P."/>
            <person name="Appels R."/>
            <person name="Bayer P.E."/>
            <person name="Keeble-Gagnere G."/>
            <person name="Wang J."/>
            <person name="Hirakawa H."/>
            <person name="Shirasawa K."/>
            <person name="Vercoe P."/>
            <person name="Stefanova K."/>
            <person name="Durmic Z."/>
            <person name="Nichols P."/>
            <person name="Revell C."/>
            <person name="Isobe S.N."/>
            <person name="Edwards D."/>
            <person name="Erskine W."/>
        </authorList>
    </citation>
    <scope>NUCLEOTIDE SEQUENCE [LARGE SCALE GENOMIC DNA]</scope>
    <source>
        <strain evidence="2">cv. Daliak</strain>
    </source>
</reference>
<gene>
    <name evidence="1" type="ORF">TSUD_206680</name>
</gene>
<dbReference type="OrthoDB" id="1735852at2759"/>
<name>A0A2Z6NLF0_TRISU</name>
<dbReference type="Proteomes" id="UP000242715">
    <property type="component" value="Unassembled WGS sequence"/>
</dbReference>
<protein>
    <submittedName>
        <fullName evidence="1">Uncharacterized protein</fullName>
    </submittedName>
</protein>
<accession>A0A2Z6NLF0</accession>
<dbReference type="PANTHER" id="PTHR47370">
    <property type="entry name" value="ACYL-COA N-ACYLTRANSFERASES (NAT) SUPERFAMILY PROTEIN"/>
    <property type="match status" value="1"/>
</dbReference>
<organism evidence="1 2">
    <name type="scientific">Trifolium subterraneum</name>
    <name type="common">Subterranean clover</name>
    <dbReference type="NCBI Taxonomy" id="3900"/>
    <lineage>
        <taxon>Eukaryota</taxon>
        <taxon>Viridiplantae</taxon>
        <taxon>Streptophyta</taxon>
        <taxon>Embryophyta</taxon>
        <taxon>Tracheophyta</taxon>
        <taxon>Spermatophyta</taxon>
        <taxon>Magnoliopsida</taxon>
        <taxon>eudicotyledons</taxon>
        <taxon>Gunneridae</taxon>
        <taxon>Pentapetalae</taxon>
        <taxon>rosids</taxon>
        <taxon>fabids</taxon>
        <taxon>Fabales</taxon>
        <taxon>Fabaceae</taxon>
        <taxon>Papilionoideae</taxon>
        <taxon>50 kb inversion clade</taxon>
        <taxon>NPAAA clade</taxon>
        <taxon>Hologalegina</taxon>
        <taxon>IRL clade</taxon>
        <taxon>Trifolieae</taxon>
        <taxon>Trifolium</taxon>
    </lineage>
</organism>
<dbReference type="AlphaFoldDB" id="A0A2Z6NLF0"/>
<dbReference type="EMBL" id="DF973672">
    <property type="protein sequence ID" value="GAU37432.1"/>
    <property type="molecule type" value="Genomic_DNA"/>
</dbReference>
<proteinExistence type="predicted"/>
<evidence type="ECO:0000313" key="1">
    <source>
        <dbReference type="EMBL" id="GAU37432.1"/>
    </source>
</evidence>